<dbReference type="GO" id="GO:0070740">
    <property type="term" value="F:tubulin-glutamic acid ligase activity"/>
    <property type="evidence" value="ECO:0007669"/>
    <property type="project" value="TreeGrafter"/>
</dbReference>
<keyword evidence="3" id="KW-0547">Nucleotide-binding</keyword>
<accession>A0A0V0QLL6</accession>
<keyword evidence="2" id="KW-0436">Ligase</keyword>
<dbReference type="GO" id="GO:0015631">
    <property type="term" value="F:tubulin binding"/>
    <property type="evidence" value="ECO:0007669"/>
    <property type="project" value="TreeGrafter"/>
</dbReference>
<dbReference type="InParanoid" id="A0A0V0QLL6"/>
<dbReference type="Pfam" id="PF03133">
    <property type="entry name" value="TTL"/>
    <property type="match status" value="1"/>
</dbReference>
<comment type="caution">
    <text evidence="6">The sequence shown here is derived from an EMBL/GenBank/DDBJ whole genome shotgun (WGS) entry which is preliminary data.</text>
</comment>
<proteinExistence type="inferred from homology"/>
<dbReference type="Gene3D" id="3.30.470.20">
    <property type="entry name" value="ATP-grasp fold, B domain"/>
    <property type="match status" value="1"/>
</dbReference>
<dbReference type="GO" id="GO:0005524">
    <property type="term" value="F:ATP binding"/>
    <property type="evidence" value="ECO:0007669"/>
    <property type="project" value="UniProtKB-KW"/>
</dbReference>
<sequence length="822" mass="98459">MKMASYSQNRLCYKNGTLNDFTQEFFHYQNWEMLSVASERKINSELKDFKCNLVEDIKYFKSKSIKEKPIFLYHFPKKVFGHIQNNHRFYLKSLDKENTFKDIISTNFLPQMWYQEYQTIPGKNDKQEEFSVKSFVFVANSQPFLVYNSLGYLETSSKTTYELSQLEQIIQNSNCKLTYQEIMQKIEEMITYTMISSYQKFQQNVKFFSNFEITIKFDKNNWQPLLVEIQALNLVQSSLYSENDKNFKTPKFNFLLDYMQSVYNLELEIMQNFKSFDKLKTQVQKYTENYYILKLLINQENEFFGPLQSKKIAEISQIFPKKYWLCLNNMNAKVLPVKKWVQQHKPNWIILDDIKRYKYNIQNCDIAYTLEKFPYSQLDFKTQVWNKFKEYKLMHNKGNFYKLLRAYDLKDKYTFNSTSFFPESYLLEYDTPKMTYDEKVFMAKKYQPGDTQQWIYKPVYSSRGRGISIFDSLEEAQKNYQKEKRKTVLKDDSTLKPDNTLQKNRRNLNQYLLQKYIKDTQTLENRKFDIRCYLVFGWSEPGAELVLFNSGKVRRSLHDYVEDGEDEMDSNSQLSQHLTNIALSKKEYKKEQDIFRNQTMTTIQQFRDHLEDKQGLSKQKLDEIFFEMKKILAYTAEAFLNKIPKQPGHFETYGMDIMFDKNWKPFILEANTSPMFNTKDYNDALKDQVYEILGSVMDLETFLVENKSRAKELIKEQTQLPLGHLDILFNRANGFSILNEFKKNKKQQHIDKKLEKEMDIKFDELNSDDEKENTIDSEMDSNENEIDTDELYTNDCPQLDQNCEQQIIIDNQNFTEYCEPIF</sequence>
<evidence type="ECO:0000313" key="6">
    <source>
        <dbReference type="EMBL" id="KRX03047.1"/>
    </source>
</evidence>
<evidence type="ECO:0000256" key="1">
    <source>
        <dbReference type="ARBA" id="ARBA00006820"/>
    </source>
</evidence>
<organism evidence="6 7">
    <name type="scientific">Pseudocohnilembus persalinus</name>
    <name type="common">Ciliate</name>
    <dbReference type="NCBI Taxonomy" id="266149"/>
    <lineage>
        <taxon>Eukaryota</taxon>
        <taxon>Sar</taxon>
        <taxon>Alveolata</taxon>
        <taxon>Ciliophora</taxon>
        <taxon>Intramacronucleata</taxon>
        <taxon>Oligohymenophorea</taxon>
        <taxon>Scuticociliatia</taxon>
        <taxon>Philasterida</taxon>
        <taxon>Pseudocohnilembidae</taxon>
        <taxon>Pseudocohnilembus</taxon>
    </lineage>
</organism>
<protein>
    <recommendedName>
        <fullName evidence="5">Tubulin--tyrosine ligase-like protein 9</fullName>
    </recommendedName>
</protein>
<gene>
    <name evidence="6" type="ORF">PPERSA_08122</name>
</gene>
<keyword evidence="7" id="KW-1185">Reference proteome</keyword>
<dbReference type="GO" id="GO:0036064">
    <property type="term" value="C:ciliary basal body"/>
    <property type="evidence" value="ECO:0007669"/>
    <property type="project" value="TreeGrafter"/>
</dbReference>
<evidence type="ECO:0000256" key="4">
    <source>
        <dbReference type="ARBA" id="ARBA00022840"/>
    </source>
</evidence>
<dbReference type="PROSITE" id="PS51221">
    <property type="entry name" value="TTL"/>
    <property type="match status" value="1"/>
</dbReference>
<dbReference type="PANTHER" id="PTHR12241">
    <property type="entry name" value="TUBULIN POLYGLUTAMYLASE"/>
    <property type="match status" value="1"/>
</dbReference>
<comment type="similarity">
    <text evidence="1">Belongs to the tubulin--tyrosine ligase family.</text>
</comment>
<name>A0A0V0QLL6_PSEPJ</name>
<evidence type="ECO:0000256" key="5">
    <source>
        <dbReference type="ARBA" id="ARBA00030445"/>
    </source>
</evidence>
<evidence type="ECO:0000256" key="2">
    <source>
        <dbReference type="ARBA" id="ARBA00022598"/>
    </source>
</evidence>
<dbReference type="AlphaFoldDB" id="A0A0V0QLL6"/>
<dbReference type="EMBL" id="LDAU01000145">
    <property type="protein sequence ID" value="KRX03047.1"/>
    <property type="molecule type" value="Genomic_DNA"/>
</dbReference>
<keyword evidence="4" id="KW-0067">ATP-binding</keyword>
<evidence type="ECO:0000313" key="7">
    <source>
        <dbReference type="Proteomes" id="UP000054937"/>
    </source>
</evidence>
<dbReference type="GO" id="GO:0000226">
    <property type="term" value="P:microtubule cytoskeleton organization"/>
    <property type="evidence" value="ECO:0007669"/>
    <property type="project" value="TreeGrafter"/>
</dbReference>
<dbReference type="OrthoDB" id="202825at2759"/>
<dbReference type="SUPFAM" id="SSF56059">
    <property type="entry name" value="Glutathione synthetase ATP-binding domain-like"/>
    <property type="match status" value="1"/>
</dbReference>
<reference evidence="6 7" key="1">
    <citation type="journal article" date="2015" name="Sci. Rep.">
        <title>Genome of the facultative scuticociliatosis pathogen Pseudocohnilembus persalinus provides insight into its virulence through horizontal gene transfer.</title>
        <authorList>
            <person name="Xiong J."/>
            <person name="Wang G."/>
            <person name="Cheng J."/>
            <person name="Tian M."/>
            <person name="Pan X."/>
            <person name="Warren A."/>
            <person name="Jiang C."/>
            <person name="Yuan D."/>
            <person name="Miao W."/>
        </authorList>
    </citation>
    <scope>NUCLEOTIDE SEQUENCE [LARGE SCALE GENOMIC DNA]</scope>
    <source>
        <strain evidence="6">36N120E</strain>
    </source>
</reference>
<dbReference type="PANTHER" id="PTHR12241:SF39">
    <property type="entry name" value="TUBULIN POLYGLUTAMYLASE TTLL9-RELATED"/>
    <property type="match status" value="1"/>
</dbReference>
<evidence type="ECO:0000256" key="3">
    <source>
        <dbReference type="ARBA" id="ARBA00022741"/>
    </source>
</evidence>
<dbReference type="InterPro" id="IPR004344">
    <property type="entry name" value="TTL/TTLL_fam"/>
</dbReference>
<dbReference type="Proteomes" id="UP000054937">
    <property type="component" value="Unassembled WGS sequence"/>
</dbReference>